<keyword evidence="3" id="KW-1185">Reference proteome</keyword>
<dbReference type="PROSITE" id="PS50851">
    <property type="entry name" value="CHEW"/>
    <property type="match status" value="1"/>
</dbReference>
<dbReference type="Proteomes" id="UP000238392">
    <property type="component" value="Unassembled WGS sequence"/>
</dbReference>
<dbReference type="GO" id="GO:0005829">
    <property type="term" value="C:cytosol"/>
    <property type="evidence" value="ECO:0007669"/>
    <property type="project" value="TreeGrafter"/>
</dbReference>
<dbReference type="Gene3D" id="2.30.30.40">
    <property type="entry name" value="SH3 Domains"/>
    <property type="match status" value="1"/>
</dbReference>
<proteinExistence type="predicted"/>
<gene>
    <name evidence="2" type="ORF">CLV74_11629</name>
</gene>
<dbReference type="PANTHER" id="PTHR22617">
    <property type="entry name" value="CHEMOTAXIS SENSOR HISTIDINE KINASE-RELATED"/>
    <property type="match status" value="1"/>
</dbReference>
<dbReference type="GO" id="GO:0007165">
    <property type="term" value="P:signal transduction"/>
    <property type="evidence" value="ECO:0007669"/>
    <property type="project" value="InterPro"/>
</dbReference>
<dbReference type="Gene3D" id="2.40.50.180">
    <property type="entry name" value="CheA-289, Domain 4"/>
    <property type="match status" value="1"/>
</dbReference>
<dbReference type="GO" id="GO:0006935">
    <property type="term" value="P:chemotaxis"/>
    <property type="evidence" value="ECO:0007669"/>
    <property type="project" value="InterPro"/>
</dbReference>
<evidence type="ECO:0000259" key="1">
    <source>
        <dbReference type="PROSITE" id="PS50851"/>
    </source>
</evidence>
<dbReference type="EMBL" id="PVTQ01000016">
    <property type="protein sequence ID" value="PRY85375.1"/>
    <property type="molecule type" value="Genomic_DNA"/>
</dbReference>
<dbReference type="RefSeq" id="WP_106267586.1">
    <property type="nucleotide sequence ID" value="NZ_PVTQ01000016.1"/>
</dbReference>
<evidence type="ECO:0000313" key="2">
    <source>
        <dbReference type="EMBL" id="PRY85375.1"/>
    </source>
</evidence>
<dbReference type="InterPro" id="IPR002545">
    <property type="entry name" value="CheW-lke_dom"/>
</dbReference>
<protein>
    <submittedName>
        <fullName evidence="2">Purine-binding chemotaxis protein CheW</fullName>
    </submittedName>
</protein>
<dbReference type="PANTHER" id="PTHR22617:SF23">
    <property type="entry name" value="CHEMOTAXIS PROTEIN CHEW"/>
    <property type="match status" value="1"/>
</dbReference>
<comment type="caution">
    <text evidence="2">The sequence shown here is derived from an EMBL/GenBank/DDBJ whole genome shotgun (WGS) entry which is preliminary data.</text>
</comment>
<feature type="domain" description="CheW-like" evidence="1">
    <location>
        <begin position="13"/>
        <end position="157"/>
    </location>
</feature>
<dbReference type="InterPro" id="IPR036061">
    <property type="entry name" value="CheW-like_dom_sf"/>
</dbReference>
<dbReference type="SUPFAM" id="SSF50341">
    <property type="entry name" value="CheW-like"/>
    <property type="match status" value="1"/>
</dbReference>
<dbReference type="SMART" id="SM00260">
    <property type="entry name" value="CheW"/>
    <property type="match status" value="1"/>
</dbReference>
<name>A0A2T0WFD7_9RHOB</name>
<organism evidence="2 3">
    <name type="scientific">Donghicola tyrosinivorans</name>
    <dbReference type="NCBI Taxonomy" id="1652492"/>
    <lineage>
        <taxon>Bacteria</taxon>
        <taxon>Pseudomonadati</taxon>
        <taxon>Pseudomonadota</taxon>
        <taxon>Alphaproteobacteria</taxon>
        <taxon>Rhodobacterales</taxon>
        <taxon>Roseobacteraceae</taxon>
        <taxon>Donghicola</taxon>
    </lineage>
</organism>
<dbReference type="OrthoDB" id="3291462at2"/>
<dbReference type="InterPro" id="IPR039315">
    <property type="entry name" value="CheW"/>
</dbReference>
<dbReference type="AlphaFoldDB" id="A0A2T0WFD7"/>
<accession>A0A2T0WFD7</accession>
<evidence type="ECO:0000313" key="3">
    <source>
        <dbReference type="Proteomes" id="UP000238392"/>
    </source>
</evidence>
<dbReference type="Pfam" id="PF01584">
    <property type="entry name" value="CheW"/>
    <property type="match status" value="1"/>
</dbReference>
<sequence length="162" mass="17841">MSKKIPADLANRIQSVVIFEMGDERLAVPTDILREVLEPPQITRVPCADNFSAGLANVRGVVLPVVDMRPMFNIEQSDFTRETRVLILETTHAEAPLTVGVIADRVHAIVSLDADTIRPVPPVGSRWPHGTLYALARWEGDFVALPDMEYIFETQLAAPAVA</sequence>
<reference evidence="2 3" key="1">
    <citation type="submission" date="2018-03" db="EMBL/GenBank/DDBJ databases">
        <title>Genomic Encyclopedia of Archaeal and Bacterial Type Strains, Phase II (KMG-II): from individual species to whole genera.</title>
        <authorList>
            <person name="Goeker M."/>
        </authorList>
    </citation>
    <scope>NUCLEOTIDE SEQUENCE [LARGE SCALE GENOMIC DNA]</scope>
    <source>
        <strain evidence="2 3">DSM 100212</strain>
    </source>
</reference>